<sequence length="274" mass="31752">MITRQNLKIWMISLWVLFCFNVFATAQNPDRLVYKGDTLFIFANPLEELYKNDSIRPKFFAKQAACITTACWRGYIADWKIENGQLYLTGISSCCFRDDGVRANLESLFGDKVTDGIVKADWFSGNIIAPQGKLLHYVHLGYQSIYERELEFCFKDGRLSGTKMYDNSKTRESIYSKIPGKLQEFIYSKISWDKLTDMGDEEIRVFVSFSANENGVVDSVRVLRGQNPDCNVEAIRVVRLIPEWDVFYRLGKHQRTSWMLPVIFSSSNRKKYSK</sequence>
<organism evidence="2 3">
    <name type="scientific">Dyadobacter fermentans</name>
    <dbReference type="NCBI Taxonomy" id="94254"/>
    <lineage>
        <taxon>Bacteria</taxon>
        <taxon>Pseudomonadati</taxon>
        <taxon>Bacteroidota</taxon>
        <taxon>Cytophagia</taxon>
        <taxon>Cytophagales</taxon>
        <taxon>Spirosomataceae</taxon>
        <taxon>Dyadobacter</taxon>
    </lineage>
</organism>
<feature type="chain" id="PRO_5046785288" description="TonB C-terminal domain-containing protein" evidence="1">
    <location>
        <begin position="25"/>
        <end position="274"/>
    </location>
</feature>
<evidence type="ECO:0000313" key="2">
    <source>
        <dbReference type="EMBL" id="MDR6809794.1"/>
    </source>
</evidence>
<protein>
    <recommendedName>
        <fullName evidence="4">TonB C-terminal domain-containing protein</fullName>
    </recommendedName>
</protein>
<gene>
    <name evidence="2" type="ORF">J2W84_006870</name>
</gene>
<comment type="caution">
    <text evidence="2">The sequence shown here is derived from an EMBL/GenBank/DDBJ whole genome shotgun (WGS) entry which is preliminary data.</text>
</comment>
<dbReference type="Proteomes" id="UP001264980">
    <property type="component" value="Unassembled WGS sequence"/>
</dbReference>
<proteinExistence type="predicted"/>
<keyword evidence="1" id="KW-0732">Signal</keyword>
<name>A0ABU1R8R0_9BACT</name>
<feature type="signal peptide" evidence="1">
    <location>
        <begin position="1"/>
        <end position="24"/>
    </location>
</feature>
<dbReference type="RefSeq" id="WP_309993684.1">
    <property type="nucleotide sequence ID" value="NZ_JAVDTI010000013.1"/>
</dbReference>
<keyword evidence="3" id="KW-1185">Reference proteome</keyword>
<evidence type="ECO:0008006" key="4">
    <source>
        <dbReference type="Google" id="ProtNLM"/>
    </source>
</evidence>
<evidence type="ECO:0000256" key="1">
    <source>
        <dbReference type="SAM" id="SignalP"/>
    </source>
</evidence>
<reference evidence="2 3" key="1">
    <citation type="submission" date="2023-07" db="EMBL/GenBank/DDBJ databases">
        <title>Sorghum-associated microbial communities from plants grown in Nebraska, USA.</title>
        <authorList>
            <person name="Schachtman D."/>
        </authorList>
    </citation>
    <scope>NUCLEOTIDE SEQUENCE [LARGE SCALE GENOMIC DNA]</scope>
    <source>
        <strain evidence="2 3">BE57</strain>
    </source>
</reference>
<dbReference type="EMBL" id="JAVDTI010000013">
    <property type="protein sequence ID" value="MDR6809794.1"/>
    <property type="molecule type" value="Genomic_DNA"/>
</dbReference>
<accession>A0ABU1R8R0</accession>
<dbReference type="Gene3D" id="3.30.1150.10">
    <property type="match status" value="1"/>
</dbReference>
<evidence type="ECO:0000313" key="3">
    <source>
        <dbReference type="Proteomes" id="UP001264980"/>
    </source>
</evidence>